<keyword evidence="8 13" id="KW-0735">Signal-anchor</keyword>
<keyword evidence="9" id="KW-1133">Transmembrane helix</keyword>
<keyword evidence="12 13" id="KW-0464">Manganese</keyword>
<feature type="non-terminal residue" evidence="14">
    <location>
        <position position="1"/>
    </location>
</feature>
<dbReference type="InterPro" id="IPR052463">
    <property type="entry name" value="O-linked_mannose_GnT"/>
</dbReference>
<keyword evidence="4 13" id="KW-0328">Glycosyltransferase</keyword>
<comment type="caution">
    <text evidence="14">The sequence shown here is derived from an EMBL/GenBank/DDBJ whole genome shotgun (WGS) entry which is preliminary data.</text>
</comment>
<gene>
    <name evidence="14" type="ORF">MNOR_LOCUS17935</name>
</gene>
<dbReference type="InterPro" id="IPR029044">
    <property type="entry name" value="Nucleotide-diphossugar_trans"/>
</dbReference>
<evidence type="ECO:0000256" key="2">
    <source>
        <dbReference type="ARBA" id="ARBA00004922"/>
    </source>
</evidence>
<feature type="non-terminal residue" evidence="14">
    <location>
        <position position="168"/>
    </location>
</feature>
<keyword evidence="11" id="KW-0472">Membrane</keyword>
<dbReference type="GO" id="GO:0003827">
    <property type="term" value="F:alpha-1,3-mannosylglycoprotein 2-beta-N-acetylglucosaminyltransferase activity"/>
    <property type="evidence" value="ECO:0007669"/>
    <property type="project" value="UniProtKB-UniRule"/>
</dbReference>
<evidence type="ECO:0000256" key="3">
    <source>
        <dbReference type="ARBA" id="ARBA00006492"/>
    </source>
</evidence>
<dbReference type="GO" id="GO:0016266">
    <property type="term" value="P:protein O-linked glycosylation via N-acetyl-galactosamine"/>
    <property type="evidence" value="ECO:0007669"/>
    <property type="project" value="TreeGrafter"/>
</dbReference>
<dbReference type="GO" id="GO:0000139">
    <property type="term" value="C:Golgi membrane"/>
    <property type="evidence" value="ECO:0007669"/>
    <property type="project" value="UniProtKB-SubCell"/>
</dbReference>
<name>A0AAV2R160_MEGNR</name>
<dbReference type="EC" id="2.4.1.101" evidence="13"/>
<dbReference type="GO" id="GO:0030145">
    <property type="term" value="F:manganese ion binding"/>
    <property type="evidence" value="ECO:0007669"/>
    <property type="project" value="UniProtKB-UniRule"/>
</dbReference>
<comment type="cofactor">
    <cofactor evidence="13">
        <name>Mn(2+)</name>
        <dbReference type="ChEBI" id="CHEBI:29035"/>
    </cofactor>
    <text evidence="13">The cofactor is mostly bound to the substrate.</text>
</comment>
<dbReference type="GO" id="GO:0047223">
    <property type="term" value="F:beta-1,3-galactosyl-O-glycosyl-glycoprotein beta-1,3-N-acetylglucosaminyltransferase activity"/>
    <property type="evidence" value="ECO:0007669"/>
    <property type="project" value="TreeGrafter"/>
</dbReference>
<evidence type="ECO:0000256" key="4">
    <source>
        <dbReference type="ARBA" id="ARBA00022676"/>
    </source>
</evidence>
<evidence type="ECO:0000313" key="14">
    <source>
        <dbReference type="EMBL" id="CAL4105022.1"/>
    </source>
</evidence>
<dbReference type="Pfam" id="PF03071">
    <property type="entry name" value="GNT-I"/>
    <property type="match status" value="1"/>
</dbReference>
<comment type="pathway">
    <text evidence="2 13">Protein modification; protein glycosylation.</text>
</comment>
<comment type="similarity">
    <text evidence="3 13">Belongs to the glycosyltransferase 13 family.</text>
</comment>
<dbReference type="Gene3D" id="3.90.550.10">
    <property type="entry name" value="Spore Coat Polysaccharide Biosynthesis Protein SpsA, Chain A"/>
    <property type="match status" value="1"/>
</dbReference>
<dbReference type="InterPro" id="IPR004139">
    <property type="entry name" value="Glyco_trans_13"/>
</dbReference>
<evidence type="ECO:0000256" key="11">
    <source>
        <dbReference type="ARBA" id="ARBA00023136"/>
    </source>
</evidence>
<sequence>AVSPDFFVFLNRSAPLLYNDPSLYCATAHNDLTFPINSHDSKKVIRTASIPDYGWMVRRDFAVNMTTAMQNLTHPFDWDMFTYYFIRGNRECIVPEVSRSHHFGNAGSHVSQFDDRMYFSIKNHNLDPNATVQGLDILYADVYEREIQTMLKQAHFINVSAISPCDDD</sequence>
<evidence type="ECO:0000256" key="5">
    <source>
        <dbReference type="ARBA" id="ARBA00022679"/>
    </source>
</evidence>
<keyword evidence="10 13" id="KW-0333">Golgi apparatus</keyword>
<keyword evidence="5" id="KW-0808">Transferase</keyword>
<evidence type="ECO:0000313" key="15">
    <source>
        <dbReference type="Proteomes" id="UP001497623"/>
    </source>
</evidence>
<comment type="catalytic activity">
    <reaction evidence="13">
        <text>N(4)-(alpha-D-Man-(1-&gt;3)-[alpha-D-Man-(1-&gt;3)-[alpha-D-Man-(1-&gt;6)]-alpha-D-Man-(1-&gt;6)]-beta-D-Man-(1-&gt;4)-beta-D-GlcNAc-(1-&gt;4)-beta-D-GlcNAc)-L-asparaginyl-[protein] (N-glucan mannose isomer 5A1,2) + UDP-N-acetyl-alpha-D-glucosamine = N(4)-{beta-D-GlcNAc-(1-&gt;2)-alpha-D-Man-(1-&gt;3)-[alpha-D-Man-(1-&gt;3)-[alpha-D-Man-(1-&gt;6)]-alpha-D-Man-(1-&gt;6)]-beta-D-Man-(1-&gt;4)-beta-D-GlcNAc-(1-&gt;4)-beta-D-GlcNAc}-L-asparaginyl-[protein] + UDP + H(+)</text>
        <dbReference type="Rhea" id="RHEA:11456"/>
        <dbReference type="Rhea" id="RHEA-COMP:14367"/>
        <dbReference type="Rhea" id="RHEA-COMP:14368"/>
        <dbReference type="ChEBI" id="CHEBI:15378"/>
        <dbReference type="ChEBI" id="CHEBI:57705"/>
        <dbReference type="ChEBI" id="CHEBI:58223"/>
        <dbReference type="ChEBI" id="CHEBI:59087"/>
        <dbReference type="ChEBI" id="CHEBI:60625"/>
        <dbReference type="EC" id="2.4.1.101"/>
    </reaction>
</comment>
<evidence type="ECO:0000256" key="10">
    <source>
        <dbReference type="ARBA" id="ARBA00023034"/>
    </source>
</evidence>
<comment type="subcellular location">
    <subcellularLocation>
        <location evidence="1 13">Golgi apparatus membrane</location>
        <topology evidence="1 13">Single-pass type II membrane protein</topology>
    </subcellularLocation>
</comment>
<evidence type="ECO:0000256" key="8">
    <source>
        <dbReference type="ARBA" id="ARBA00022968"/>
    </source>
</evidence>
<keyword evidence="7 13" id="KW-0479">Metal-binding</keyword>
<dbReference type="PANTHER" id="PTHR46396">
    <property type="entry name" value="PROTEIN O-LINKED-MANNOSE BETA-1,2-N-ACETYLGLUCOSAMINYLTRANSFERASE 1"/>
    <property type="match status" value="1"/>
</dbReference>
<dbReference type="EMBL" id="CAXKWB010012588">
    <property type="protein sequence ID" value="CAL4105022.1"/>
    <property type="molecule type" value="Genomic_DNA"/>
</dbReference>
<accession>A0AAV2R160</accession>
<dbReference type="Proteomes" id="UP001497623">
    <property type="component" value="Unassembled WGS sequence"/>
</dbReference>
<keyword evidence="15" id="KW-1185">Reference proteome</keyword>
<reference evidence="14 15" key="1">
    <citation type="submission" date="2024-05" db="EMBL/GenBank/DDBJ databases">
        <authorList>
            <person name="Wallberg A."/>
        </authorList>
    </citation>
    <scope>NUCLEOTIDE SEQUENCE [LARGE SCALE GENOMIC DNA]</scope>
</reference>
<protein>
    <recommendedName>
        <fullName evidence="13">Alpha-1,3-mannosyl-glycoprotein 2-beta-N-acetylglucosaminyltransferase</fullName>
        <shortName evidence="13">GNT-I</shortName>
        <shortName evidence="13">GlcNAc-T I</shortName>
        <ecNumber evidence="13">2.4.1.101</ecNumber>
    </recommendedName>
    <alternativeName>
        <fullName evidence="13">N-glycosyl-oligosaccharide-glycoprotein N-acetylglucosaminyltransferase I</fullName>
    </alternativeName>
</protein>
<organism evidence="14 15">
    <name type="scientific">Meganyctiphanes norvegica</name>
    <name type="common">Northern krill</name>
    <name type="synonym">Thysanopoda norvegica</name>
    <dbReference type="NCBI Taxonomy" id="48144"/>
    <lineage>
        <taxon>Eukaryota</taxon>
        <taxon>Metazoa</taxon>
        <taxon>Ecdysozoa</taxon>
        <taxon>Arthropoda</taxon>
        <taxon>Crustacea</taxon>
        <taxon>Multicrustacea</taxon>
        <taxon>Malacostraca</taxon>
        <taxon>Eumalacostraca</taxon>
        <taxon>Eucarida</taxon>
        <taxon>Euphausiacea</taxon>
        <taxon>Euphausiidae</taxon>
        <taxon>Meganyctiphanes</taxon>
    </lineage>
</organism>
<evidence type="ECO:0000256" key="9">
    <source>
        <dbReference type="ARBA" id="ARBA00022989"/>
    </source>
</evidence>
<keyword evidence="6" id="KW-0812">Transmembrane</keyword>
<evidence type="ECO:0000256" key="13">
    <source>
        <dbReference type="RuleBase" id="RU368119"/>
    </source>
</evidence>
<dbReference type="SUPFAM" id="SSF53448">
    <property type="entry name" value="Nucleotide-diphospho-sugar transferases"/>
    <property type="match status" value="1"/>
</dbReference>
<proteinExistence type="inferred from homology"/>
<evidence type="ECO:0000256" key="12">
    <source>
        <dbReference type="ARBA" id="ARBA00023211"/>
    </source>
</evidence>
<comment type="function">
    <text evidence="13">Initiates complex N-linked carbohydrate formation. Essential for the conversion of high-mannose to hybrid and complex N-glycans.</text>
</comment>
<dbReference type="AlphaFoldDB" id="A0AAV2R160"/>
<evidence type="ECO:0000256" key="1">
    <source>
        <dbReference type="ARBA" id="ARBA00004323"/>
    </source>
</evidence>
<evidence type="ECO:0000256" key="6">
    <source>
        <dbReference type="ARBA" id="ARBA00022692"/>
    </source>
</evidence>
<evidence type="ECO:0000256" key="7">
    <source>
        <dbReference type="ARBA" id="ARBA00022723"/>
    </source>
</evidence>
<dbReference type="PANTHER" id="PTHR46396:SF1">
    <property type="entry name" value="PROTEIN O-LINKED-MANNOSE BETA-1,2-N-ACETYLGLUCOSAMINYLTRANSFERASE 1"/>
    <property type="match status" value="1"/>
</dbReference>